<dbReference type="PANTHER" id="PTHR22726">
    <property type="entry name" value="METALLOENDOPEPTIDASE OMA1"/>
    <property type="match status" value="1"/>
</dbReference>
<dbReference type="EMBL" id="QOPE01000029">
    <property type="protein sequence ID" value="RCL40242.1"/>
    <property type="molecule type" value="Genomic_DNA"/>
</dbReference>
<dbReference type="Gene3D" id="3.30.2010.10">
    <property type="entry name" value="Metalloproteases ('zincins'), catalytic domain"/>
    <property type="match status" value="1"/>
</dbReference>
<dbReference type="Pfam" id="PF01435">
    <property type="entry name" value="Peptidase_M48"/>
    <property type="match status" value="1"/>
</dbReference>
<keyword evidence="4" id="KW-0378">Hydrolase</keyword>
<evidence type="ECO:0000313" key="9">
    <source>
        <dbReference type="Proteomes" id="UP000253307"/>
    </source>
</evidence>
<comment type="caution">
    <text evidence="8">The sequence shown here is derived from an EMBL/GenBank/DDBJ whole genome shotgun (WGS) entry which is preliminary data.</text>
</comment>
<dbReference type="GO" id="GO:0016020">
    <property type="term" value="C:membrane"/>
    <property type="evidence" value="ECO:0007669"/>
    <property type="project" value="TreeGrafter"/>
</dbReference>
<protein>
    <submittedName>
        <fullName evidence="8">M48 family peptidase</fullName>
    </submittedName>
</protein>
<dbReference type="GO" id="GO:0004222">
    <property type="term" value="F:metalloendopeptidase activity"/>
    <property type="evidence" value="ECO:0007669"/>
    <property type="project" value="InterPro"/>
</dbReference>
<evidence type="ECO:0000256" key="6">
    <source>
        <dbReference type="ARBA" id="ARBA00023049"/>
    </source>
</evidence>
<evidence type="ECO:0000256" key="2">
    <source>
        <dbReference type="ARBA" id="ARBA00022670"/>
    </source>
</evidence>
<name>A0A368BTV5_9GAMM</name>
<proteinExistence type="predicted"/>
<dbReference type="PANTHER" id="PTHR22726:SF1">
    <property type="entry name" value="METALLOENDOPEPTIDASE OMA1, MITOCHONDRIAL"/>
    <property type="match status" value="1"/>
</dbReference>
<keyword evidence="6" id="KW-0482">Metalloprotease</keyword>
<organism evidence="8 9">
    <name type="scientific">SAR86 cluster bacterium</name>
    <dbReference type="NCBI Taxonomy" id="2030880"/>
    <lineage>
        <taxon>Bacteria</taxon>
        <taxon>Pseudomonadati</taxon>
        <taxon>Pseudomonadota</taxon>
        <taxon>Gammaproteobacteria</taxon>
        <taxon>SAR86 cluster</taxon>
    </lineage>
</organism>
<evidence type="ECO:0000313" key="8">
    <source>
        <dbReference type="EMBL" id="RCL40242.1"/>
    </source>
</evidence>
<dbReference type="InterPro" id="IPR011990">
    <property type="entry name" value="TPR-like_helical_dom_sf"/>
</dbReference>
<evidence type="ECO:0000256" key="1">
    <source>
        <dbReference type="ARBA" id="ARBA00001947"/>
    </source>
</evidence>
<dbReference type="InterPro" id="IPR051156">
    <property type="entry name" value="Mito/Outer_Membr_Metalloprot"/>
</dbReference>
<sequence>MLAIHVKKIKLWAFLVLTIPLISLSISSQDGDLDIPAIGDRVSGVVSLEQEKVIGSQFLKQVYAQAPIINDPLIQEYTELLIYRISETSLVKDRDFKLVLIDDRSLNAFAAPGGIIGVNAGLFIHADNEGEFASVIAHELAHVSQRHFARGILRGQDTSLASALVLISSIALAIVSNNPTAFIAGPAALAQEQLRYSRVFEREADRFGFNNLINAGYDPKSMGEMFENMAQIRRLSGDIPPEFLLTHPVTSSRISDAFNAADQVGVDGGKTNSPEYQFIKGRIEAKYFNRNANAEAFFKGKNEKKSTIQNSISLVTALTENRKFDEANQILSKLIENFPKNLILQTIKAEILFEAKSYDEALNVVNLILKVAPNNYPASVTKGRILSSNGEFLLAEQVIRDQLIKKNQDPSLWLLLSEIQRSAKNITGYHMSRGEYYLLLGKDQEAMNEFQFALRLVRNNFQVTESIMTKINEIKKNQRRR</sequence>
<comment type="cofactor">
    <cofactor evidence="1">
        <name>Zn(2+)</name>
        <dbReference type="ChEBI" id="CHEBI:29105"/>
    </cofactor>
</comment>
<evidence type="ECO:0000256" key="5">
    <source>
        <dbReference type="ARBA" id="ARBA00022833"/>
    </source>
</evidence>
<dbReference type="Pfam" id="PF14559">
    <property type="entry name" value="TPR_19"/>
    <property type="match status" value="1"/>
</dbReference>
<keyword evidence="2" id="KW-0645">Protease</keyword>
<reference evidence="8 9" key="1">
    <citation type="journal article" date="2018" name="Microbiome">
        <title>Fine metagenomic profile of the Mediterranean stratified and mixed water columns revealed by assembly and recruitment.</title>
        <authorList>
            <person name="Haro-Moreno J.M."/>
            <person name="Lopez-Perez M."/>
            <person name="De La Torre J.R."/>
            <person name="Picazo A."/>
            <person name="Camacho A."/>
            <person name="Rodriguez-Valera F."/>
        </authorList>
    </citation>
    <scope>NUCLEOTIDE SEQUENCE [LARGE SCALE GENOMIC DNA]</scope>
    <source>
        <strain evidence="8">MED-G82</strain>
    </source>
</reference>
<gene>
    <name evidence="8" type="ORF">DBW96_03670</name>
</gene>
<dbReference type="Proteomes" id="UP000253307">
    <property type="component" value="Unassembled WGS sequence"/>
</dbReference>
<dbReference type="SUPFAM" id="SSF48452">
    <property type="entry name" value="TPR-like"/>
    <property type="match status" value="1"/>
</dbReference>
<keyword evidence="3" id="KW-0479">Metal-binding</keyword>
<dbReference type="InterPro" id="IPR001915">
    <property type="entry name" value="Peptidase_M48"/>
</dbReference>
<keyword evidence="5" id="KW-0862">Zinc</keyword>
<dbReference type="Gene3D" id="1.25.40.10">
    <property type="entry name" value="Tetratricopeptide repeat domain"/>
    <property type="match status" value="1"/>
</dbReference>
<dbReference type="GO" id="GO:0046872">
    <property type="term" value="F:metal ion binding"/>
    <property type="evidence" value="ECO:0007669"/>
    <property type="project" value="UniProtKB-KW"/>
</dbReference>
<dbReference type="GO" id="GO:0051603">
    <property type="term" value="P:proteolysis involved in protein catabolic process"/>
    <property type="evidence" value="ECO:0007669"/>
    <property type="project" value="TreeGrafter"/>
</dbReference>
<dbReference type="AlphaFoldDB" id="A0A368BTV5"/>
<evidence type="ECO:0000256" key="3">
    <source>
        <dbReference type="ARBA" id="ARBA00022723"/>
    </source>
</evidence>
<accession>A0A368BTV5</accession>
<evidence type="ECO:0000259" key="7">
    <source>
        <dbReference type="Pfam" id="PF01435"/>
    </source>
</evidence>
<feature type="domain" description="Peptidase M48" evidence="7">
    <location>
        <begin position="83"/>
        <end position="256"/>
    </location>
</feature>
<evidence type="ECO:0000256" key="4">
    <source>
        <dbReference type="ARBA" id="ARBA00022801"/>
    </source>
</evidence>